<sequence length="59" mass="6978">MDYKNLWRYTRELYNWPGIKETVNISHIKKHYYISLTSLNPSGIVPKGPKINLSIDEEL</sequence>
<dbReference type="GO" id="GO:0004364">
    <property type="term" value="F:glutathione transferase activity"/>
    <property type="evidence" value="ECO:0007669"/>
    <property type="project" value="InterPro"/>
</dbReference>
<dbReference type="PANTHER" id="PTHR32419">
    <property type="entry name" value="GLUTATHIONYL-HYDROQUINONE REDUCTASE"/>
    <property type="match status" value="1"/>
</dbReference>
<keyword evidence="1" id="KW-0808">Transferase</keyword>
<dbReference type="PANTHER" id="PTHR32419:SF6">
    <property type="entry name" value="GLUTATHIONE S-TRANSFERASE OMEGA-LIKE 1-RELATED"/>
    <property type="match status" value="1"/>
</dbReference>
<reference evidence="1 2" key="1">
    <citation type="submission" date="2016-05" db="EMBL/GenBank/DDBJ databases">
        <title>Whole genome sequencing of Tetragenococcus halophilus subsp. halophilus NISL 7118.</title>
        <authorList>
            <person name="Shiwa Y."/>
            <person name="Nishimura I."/>
            <person name="Yoshikawa H."/>
            <person name="Koyama Y."/>
            <person name="Oguma T."/>
        </authorList>
    </citation>
    <scope>NUCLEOTIDE SEQUENCE [LARGE SCALE GENOMIC DNA]</scope>
    <source>
        <strain evidence="1 2">NISL 7118</strain>
    </source>
</reference>
<name>A0A2H6DEI0_TETHA</name>
<proteinExistence type="predicted"/>
<evidence type="ECO:0000313" key="1">
    <source>
        <dbReference type="EMBL" id="GBD68762.1"/>
    </source>
</evidence>
<gene>
    <name evidence="1" type="ORF">TEHN7118_1568</name>
</gene>
<organism evidence="1 2">
    <name type="scientific">Tetragenococcus halophilus subsp. halophilus</name>
    <dbReference type="NCBI Taxonomy" id="1513897"/>
    <lineage>
        <taxon>Bacteria</taxon>
        <taxon>Bacillati</taxon>
        <taxon>Bacillota</taxon>
        <taxon>Bacilli</taxon>
        <taxon>Lactobacillales</taxon>
        <taxon>Enterococcaceae</taxon>
        <taxon>Tetragenococcus</taxon>
    </lineage>
</organism>
<dbReference type="AlphaFoldDB" id="A0A2H6DEI0"/>
<keyword evidence="2" id="KW-1185">Reference proteome</keyword>
<evidence type="ECO:0000313" key="2">
    <source>
        <dbReference type="Proteomes" id="UP000236214"/>
    </source>
</evidence>
<comment type="caution">
    <text evidence="1">The sequence shown here is derived from an EMBL/GenBank/DDBJ whole genome shotgun (WGS) entry which is preliminary data.</text>
</comment>
<protein>
    <submittedName>
        <fullName evidence="1">Putative glutathione S-transferase</fullName>
    </submittedName>
</protein>
<dbReference type="SUPFAM" id="SSF47616">
    <property type="entry name" value="GST C-terminal domain-like"/>
    <property type="match status" value="1"/>
</dbReference>
<dbReference type="Gene3D" id="1.20.1050.10">
    <property type="match status" value="1"/>
</dbReference>
<dbReference type="InterPro" id="IPR036282">
    <property type="entry name" value="Glutathione-S-Trfase_C_sf"/>
</dbReference>
<dbReference type="Proteomes" id="UP000236214">
    <property type="component" value="Unassembled WGS sequence"/>
</dbReference>
<accession>A0A2H6DEI0</accession>
<dbReference type="GO" id="GO:0005737">
    <property type="term" value="C:cytoplasm"/>
    <property type="evidence" value="ECO:0007669"/>
    <property type="project" value="TreeGrafter"/>
</dbReference>
<dbReference type="EMBL" id="BDEC01000066">
    <property type="protein sequence ID" value="GBD68762.1"/>
    <property type="molecule type" value="Genomic_DNA"/>
</dbReference>
<dbReference type="InterPro" id="IPR016639">
    <property type="entry name" value="GST_Omega/GSH"/>
</dbReference>